<feature type="compositionally biased region" description="Acidic residues" evidence="2">
    <location>
        <begin position="215"/>
        <end position="240"/>
    </location>
</feature>
<evidence type="ECO:0000313" key="6">
    <source>
        <dbReference type="EMBL" id="VFT95988.1"/>
    </source>
</evidence>
<organism evidence="6 7">
    <name type="scientific">Aphanomyces stellatus</name>
    <dbReference type="NCBI Taxonomy" id="120398"/>
    <lineage>
        <taxon>Eukaryota</taxon>
        <taxon>Sar</taxon>
        <taxon>Stramenopiles</taxon>
        <taxon>Oomycota</taxon>
        <taxon>Saprolegniomycetes</taxon>
        <taxon>Saprolegniales</taxon>
        <taxon>Verrucalvaceae</taxon>
        <taxon>Aphanomyces</taxon>
    </lineage>
</organism>
<dbReference type="SMART" id="SM00236">
    <property type="entry name" value="fCBD"/>
    <property type="match status" value="5"/>
</dbReference>
<evidence type="ECO:0000256" key="1">
    <source>
        <dbReference type="ARBA" id="ARBA00022729"/>
    </source>
</evidence>
<keyword evidence="1 3" id="KW-0732">Signal</keyword>
<evidence type="ECO:0000256" key="3">
    <source>
        <dbReference type="SAM" id="SignalP"/>
    </source>
</evidence>
<reference evidence="5" key="2">
    <citation type="submission" date="2019-06" db="EMBL/GenBank/DDBJ databases">
        <title>Genomics analysis of Aphanomyces spp. identifies a new class of oomycete effector associated with host adaptation.</title>
        <authorList>
            <person name="Gaulin E."/>
        </authorList>
    </citation>
    <scope>NUCLEOTIDE SEQUENCE</scope>
    <source>
        <strain evidence="5">CBS 578.67</strain>
    </source>
</reference>
<accession>A0A485LC47</accession>
<dbReference type="EMBL" id="VJMH01006481">
    <property type="protein sequence ID" value="KAF0689289.1"/>
    <property type="molecule type" value="Genomic_DNA"/>
</dbReference>
<name>A0A485LC47_9STRA</name>
<feature type="chain" id="PRO_5036355580" evidence="3">
    <location>
        <begin position="22"/>
        <end position="356"/>
    </location>
</feature>
<dbReference type="OrthoDB" id="2119228at2759"/>
<protein>
    <submittedName>
        <fullName evidence="6">Aste57867_19268 protein</fullName>
    </submittedName>
</protein>
<dbReference type="GO" id="GO:0005576">
    <property type="term" value="C:extracellular region"/>
    <property type="evidence" value="ECO:0007669"/>
    <property type="project" value="InterPro"/>
</dbReference>
<feature type="domain" description="CBM1" evidence="4">
    <location>
        <begin position="250"/>
        <end position="287"/>
    </location>
</feature>
<dbReference type="InterPro" id="IPR035971">
    <property type="entry name" value="CBD_sf"/>
</dbReference>
<dbReference type="PROSITE" id="PS51164">
    <property type="entry name" value="CBM1_2"/>
    <property type="match status" value="5"/>
</dbReference>
<dbReference type="Pfam" id="PF00734">
    <property type="entry name" value="CBM_1"/>
    <property type="match status" value="5"/>
</dbReference>
<feature type="region of interest" description="Disordered" evidence="2">
    <location>
        <begin position="201"/>
        <end position="251"/>
    </location>
</feature>
<evidence type="ECO:0000259" key="4">
    <source>
        <dbReference type="PROSITE" id="PS51164"/>
    </source>
</evidence>
<evidence type="ECO:0000313" key="5">
    <source>
        <dbReference type="EMBL" id="KAF0689289.1"/>
    </source>
</evidence>
<dbReference type="GO" id="GO:0030248">
    <property type="term" value="F:cellulose binding"/>
    <property type="evidence" value="ECO:0007669"/>
    <property type="project" value="InterPro"/>
</dbReference>
<gene>
    <name evidence="6" type="primary">Aste57867_19268</name>
    <name evidence="5" type="ORF">As57867_019204</name>
    <name evidence="6" type="ORF">ASTE57867_19268</name>
</gene>
<feature type="domain" description="CBM1" evidence="4">
    <location>
        <begin position="92"/>
        <end position="129"/>
    </location>
</feature>
<feature type="domain" description="CBM1" evidence="4">
    <location>
        <begin position="157"/>
        <end position="194"/>
    </location>
</feature>
<evidence type="ECO:0000256" key="2">
    <source>
        <dbReference type="SAM" id="MobiDB-lite"/>
    </source>
</evidence>
<proteinExistence type="predicted"/>
<evidence type="ECO:0000313" key="7">
    <source>
        <dbReference type="Proteomes" id="UP000332933"/>
    </source>
</evidence>
<dbReference type="SUPFAM" id="SSF57180">
    <property type="entry name" value="Cellulose-binding domain"/>
    <property type="match status" value="5"/>
</dbReference>
<dbReference type="PROSITE" id="PS00562">
    <property type="entry name" value="CBM1_1"/>
    <property type="match status" value="4"/>
</dbReference>
<dbReference type="AlphaFoldDB" id="A0A485LC47"/>
<sequence length="356" mass="36923">MQPATFLTVAILASSLAIVAADSDVSFATVKVPAWQQCGGENYQGPTDCEEGFQCQETDGPYMSQCVQLEAAETSPRMGVPVQGVADDLASIKVPAWQQCGGENYQGPTDCEEGFQCTETDGSYMSQCVQAVGSASVSKDAPTAKDLPVNNAVGDMVKIPGWQQCGGTNYAGPTTCEVGFVCQETDGSYLSQCVQVESAEASMSTNNAVDKPNNDDDGDDGDDDGDDGDDDGGDGDDDKEGDASSSFASAKVPAWQQCGGDKYQGPTACEDGFVCQETDGPYMSQCVQAESGGSATKDAPANSSLRGAALTDDFAGVKVAAWQQCGGQYYAGPTTCEDGFECKATDEEGFSQCIAA</sequence>
<dbReference type="EMBL" id="CAADRA010006502">
    <property type="protein sequence ID" value="VFT95988.1"/>
    <property type="molecule type" value="Genomic_DNA"/>
</dbReference>
<dbReference type="InterPro" id="IPR000254">
    <property type="entry name" value="CBD"/>
</dbReference>
<feature type="domain" description="CBM1" evidence="4">
    <location>
        <begin position="317"/>
        <end position="354"/>
    </location>
</feature>
<reference evidence="6 7" key="1">
    <citation type="submission" date="2019-03" db="EMBL/GenBank/DDBJ databases">
        <authorList>
            <person name="Gaulin E."/>
            <person name="Dumas B."/>
        </authorList>
    </citation>
    <scope>NUCLEOTIDE SEQUENCE [LARGE SCALE GENOMIC DNA]</scope>
    <source>
        <strain evidence="6">CBS 568.67</strain>
    </source>
</reference>
<dbReference type="Proteomes" id="UP000332933">
    <property type="component" value="Unassembled WGS sequence"/>
</dbReference>
<keyword evidence="7" id="KW-1185">Reference proteome</keyword>
<feature type="domain" description="CBM1" evidence="4">
    <location>
        <begin position="30"/>
        <end position="67"/>
    </location>
</feature>
<feature type="signal peptide" evidence="3">
    <location>
        <begin position="1"/>
        <end position="21"/>
    </location>
</feature>
<dbReference type="GO" id="GO:0005975">
    <property type="term" value="P:carbohydrate metabolic process"/>
    <property type="evidence" value="ECO:0007669"/>
    <property type="project" value="InterPro"/>
</dbReference>